<dbReference type="AlphaFoldDB" id="A0A0G2E221"/>
<organism evidence="2 3">
    <name type="scientific">Diplodia seriata</name>
    <dbReference type="NCBI Taxonomy" id="420778"/>
    <lineage>
        <taxon>Eukaryota</taxon>
        <taxon>Fungi</taxon>
        <taxon>Dikarya</taxon>
        <taxon>Ascomycota</taxon>
        <taxon>Pezizomycotina</taxon>
        <taxon>Dothideomycetes</taxon>
        <taxon>Dothideomycetes incertae sedis</taxon>
        <taxon>Botryosphaeriales</taxon>
        <taxon>Botryosphaeriaceae</taxon>
        <taxon>Diplodia</taxon>
    </lineage>
</organism>
<reference evidence="2 3" key="2">
    <citation type="submission" date="2015-05" db="EMBL/GenBank/DDBJ databases">
        <title>Distinctive expansion of gene families associated with plant cell wall degradation and secondary metabolism in the genomes of grapevine trunk pathogens.</title>
        <authorList>
            <person name="Lawrence D.P."/>
            <person name="Travadon R."/>
            <person name="Rolshausen P.E."/>
            <person name="Baumgartner K."/>
        </authorList>
    </citation>
    <scope>NUCLEOTIDE SEQUENCE [LARGE SCALE GENOMIC DNA]</scope>
    <source>
        <strain evidence="2">DS831</strain>
    </source>
</reference>
<name>A0A0G2E221_9PEZI</name>
<comment type="caution">
    <text evidence="2">The sequence shown here is derived from an EMBL/GenBank/DDBJ whole genome shotgun (WGS) entry which is preliminary data.</text>
</comment>
<reference evidence="2 3" key="1">
    <citation type="submission" date="2015-03" db="EMBL/GenBank/DDBJ databases">
        <authorList>
            <person name="Morales-Cruz A."/>
            <person name="Amrine K.C."/>
            <person name="Cantu D."/>
        </authorList>
    </citation>
    <scope>NUCLEOTIDE SEQUENCE [LARGE SCALE GENOMIC DNA]</scope>
    <source>
        <strain evidence="2">DS831</strain>
    </source>
</reference>
<evidence type="ECO:0000313" key="2">
    <source>
        <dbReference type="EMBL" id="KKY17102.1"/>
    </source>
</evidence>
<feature type="signal peptide" evidence="1">
    <location>
        <begin position="1"/>
        <end position="20"/>
    </location>
</feature>
<protein>
    <submittedName>
        <fullName evidence="2">Uncharacterized protein</fullName>
    </submittedName>
</protein>
<sequence>MHVKATILLTLGLATGLVTGAPAELSVNTTLTARDSCFIRPYLGWVGQKCDWKTGIEEKGAGRITCREYCMHLDSERDCMTGGRCLAKDGNDKPGECWCPCGQREICP</sequence>
<accession>A0A0G2E221</accession>
<feature type="chain" id="PRO_5002543494" evidence="1">
    <location>
        <begin position="21"/>
        <end position="108"/>
    </location>
</feature>
<dbReference type="Proteomes" id="UP000034182">
    <property type="component" value="Unassembled WGS sequence"/>
</dbReference>
<dbReference type="EMBL" id="LAQI01000160">
    <property type="protein sequence ID" value="KKY17102.1"/>
    <property type="molecule type" value="Genomic_DNA"/>
</dbReference>
<keyword evidence="1" id="KW-0732">Signal</keyword>
<evidence type="ECO:0000313" key="3">
    <source>
        <dbReference type="Proteomes" id="UP000034182"/>
    </source>
</evidence>
<evidence type="ECO:0000256" key="1">
    <source>
        <dbReference type="SAM" id="SignalP"/>
    </source>
</evidence>
<gene>
    <name evidence="2" type="ORF">UCDDS831_g06572</name>
</gene>
<proteinExistence type="predicted"/>